<evidence type="ECO:0000313" key="7">
    <source>
        <dbReference type="Proteomes" id="UP000279541"/>
    </source>
</evidence>
<feature type="active site" description="Proton acceptor" evidence="2">
    <location>
        <position position="145"/>
    </location>
</feature>
<evidence type="ECO:0000313" key="6">
    <source>
        <dbReference type="Proteomes" id="UP000186106"/>
    </source>
</evidence>
<dbReference type="EMBL" id="FTNZ01000002">
    <property type="protein sequence ID" value="SIS31689.1"/>
    <property type="molecule type" value="Genomic_DNA"/>
</dbReference>
<sequence>MKQIIFIGGGAVASEVISYLEDIQKLNPDQKFSIHGFLNDDVEDFKLKSEKYGFDAPYLGTIADHHFSSDFAYIFGFASPEGKSKIVSELDLESLDFPNIIHPSVVISKSAKLGKGNVVYPNTVIGPNCKIENFNLITSYSFISHDCEIGSFNFLSTAGLAGNVKIGEKNFFGIRSTVIPSIAIGSNNTIQAGMVIDKNVTDNETVFYRYKEKVTIIKQ</sequence>
<dbReference type="SUPFAM" id="SSF51161">
    <property type="entry name" value="Trimeric LpxA-like enzymes"/>
    <property type="match status" value="1"/>
</dbReference>
<feature type="binding site" evidence="3">
    <location>
        <position position="174"/>
    </location>
    <ligand>
        <name>acetyl-CoA</name>
        <dbReference type="ChEBI" id="CHEBI:57288"/>
    </ligand>
</feature>
<dbReference type="InterPro" id="IPR050179">
    <property type="entry name" value="Trans_hexapeptide_repeat"/>
</dbReference>
<name>A0A1N7I3P4_9FLAO</name>
<feature type="site" description="Increases basicity of active site His" evidence="2">
    <location>
        <position position="146"/>
    </location>
</feature>
<keyword evidence="5" id="KW-0808">Transferase</keyword>
<proteinExistence type="inferred from homology"/>
<keyword evidence="7" id="KW-1185">Reference proteome</keyword>
<reference evidence="5 6" key="1">
    <citation type="submission" date="2017-01" db="EMBL/GenBank/DDBJ databases">
        <authorList>
            <person name="Mah S.A."/>
            <person name="Swanson W.J."/>
            <person name="Moy G.W."/>
            <person name="Vacquier V.D."/>
        </authorList>
    </citation>
    <scope>NUCLEOTIDE SEQUENCE [LARGE SCALE GENOMIC DNA]</scope>
    <source>
        <strain evidence="5 6">DSM 16927</strain>
    </source>
</reference>
<organism evidence="5 6">
    <name type="scientific">Chryseobacterium joostei</name>
    <dbReference type="NCBI Taxonomy" id="112234"/>
    <lineage>
        <taxon>Bacteria</taxon>
        <taxon>Pseudomonadati</taxon>
        <taxon>Bacteroidota</taxon>
        <taxon>Flavobacteriia</taxon>
        <taxon>Flavobacteriales</taxon>
        <taxon>Weeksellaceae</taxon>
        <taxon>Chryseobacterium group</taxon>
        <taxon>Chryseobacterium</taxon>
    </lineage>
</organism>
<evidence type="ECO:0000256" key="2">
    <source>
        <dbReference type="PIRSR" id="PIRSR620019-1"/>
    </source>
</evidence>
<evidence type="ECO:0000313" key="4">
    <source>
        <dbReference type="EMBL" id="AZA99820.1"/>
    </source>
</evidence>
<dbReference type="Gene3D" id="3.40.50.20">
    <property type="match status" value="1"/>
</dbReference>
<dbReference type="PANTHER" id="PTHR43300:SF7">
    <property type="entry name" value="UDP-N-ACETYLBACILLOSAMINE N-ACETYLTRANSFERASE"/>
    <property type="match status" value="1"/>
</dbReference>
<reference evidence="4 7" key="2">
    <citation type="submission" date="2018-11" db="EMBL/GenBank/DDBJ databases">
        <title>Proposal to divide the Flavobacteriaceae and reorganize its genera based on Amino Acid Identity values calculated from whole genome sequences.</title>
        <authorList>
            <person name="Nicholson A.C."/>
            <person name="Gulvik C.A."/>
            <person name="Whitney A.M."/>
            <person name="Humrighouse B.W."/>
            <person name="Bell M."/>
            <person name="Holmes B."/>
            <person name="Steigerwalt A.G."/>
            <person name="Villarma A."/>
            <person name="Sheth M."/>
            <person name="Batra D."/>
            <person name="Pryor J."/>
            <person name="Bernardet J.-F."/>
            <person name="Hugo C."/>
            <person name="Kampfer P."/>
            <person name="Newman J."/>
            <person name="McQuiston J.R."/>
        </authorList>
    </citation>
    <scope>NUCLEOTIDE SEQUENCE [LARGE SCALE GENOMIC DNA]</scope>
    <source>
        <strain evidence="4 7">DSM 16927</strain>
    </source>
</reference>
<dbReference type="KEGG" id="cjt:EG359_09390"/>
<dbReference type="Proteomes" id="UP000279541">
    <property type="component" value="Chromosome"/>
</dbReference>
<dbReference type="GO" id="GO:0016746">
    <property type="term" value="F:acyltransferase activity"/>
    <property type="evidence" value="ECO:0007669"/>
    <property type="project" value="UniProtKB-KW"/>
</dbReference>
<evidence type="ECO:0000313" key="5">
    <source>
        <dbReference type="EMBL" id="SIS31689.1"/>
    </source>
</evidence>
<comment type="similarity">
    <text evidence="1">Belongs to the transferase hexapeptide repeat family.</text>
</comment>
<keyword evidence="5" id="KW-0012">Acyltransferase</keyword>
<evidence type="ECO:0000256" key="3">
    <source>
        <dbReference type="PIRSR" id="PIRSR620019-2"/>
    </source>
</evidence>
<dbReference type="InterPro" id="IPR011004">
    <property type="entry name" value="Trimer_LpxA-like_sf"/>
</dbReference>
<evidence type="ECO:0000256" key="1">
    <source>
        <dbReference type="ARBA" id="ARBA00007274"/>
    </source>
</evidence>
<dbReference type="RefSeq" id="WP_076352579.1">
    <property type="nucleotide sequence ID" value="NZ_CP033926.1"/>
</dbReference>
<dbReference type="STRING" id="112234.SAMN05421768_102525"/>
<dbReference type="AlphaFoldDB" id="A0A1N7I3P4"/>
<accession>A0A1N7I3P4</accession>
<dbReference type="Proteomes" id="UP000186106">
    <property type="component" value="Unassembled WGS sequence"/>
</dbReference>
<dbReference type="Gene3D" id="2.160.10.10">
    <property type="entry name" value="Hexapeptide repeat proteins"/>
    <property type="match status" value="1"/>
</dbReference>
<dbReference type="OrthoDB" id="708224at2"/>
<dbReference type="PANTHER" id="PTHR43300">
    <property type="entry name" value="ACETYLTRANSFERASE"/>
    <property type="match status" value="1"/>
</dbReference>
<dbReference type="InterPro" id="IPR020019">
    <property type="entry name" value="AcTrfase_PglD-like"/>
</dbReference>
<dbReference type="Pfam" id="PF14602">
    <property type="entry name" value="Hexapep_2"/>
    <property type="match status" value="1"/>
</dbReference>
<dbReference type="InterPro" id="IPR001451">
    <property type="entry name" value="Hexapep"/>
</dbReference>
<dbReference type="EMBL" id="CP033926">
    <property type="protein sequence ID" value="AZA99820.1"/>
    <property type="molecule type" value="Genomic_DNA"/>
</dbReference>
<dbReference type="CDD" id="cd03360">
    <property type="entry name" value="LbH_AT_putative"/>
    <property type="match status" value="1"/>
</dbReference>
<protein>
    <submittedName>
        <fullName evidence="4 5">Acetyltransferase</fullName>
    </submittedName>
</protein>
<gene>
    <name evidence="4" type="ORF">EG359_09390</name>
    <name evidence="5" type="ORF">SAMN05421768_102525</name>
</gene>